<keyword evidence="4" id="KW-1185">Reference proteome</keyword>
<feature type="compositionally biased region" description="Basic and acidic residues" evidence="1">
    <location>
        <begin position="167"/>
        <end position="176"/>
    </location>
</feature>
<feature type="compositionally biased region" description="Acidic residues" evidence="1">
    <location>
        <begin position="341"/>
        <end position="354"/>
    </location>
</feature>
<feature type="transmembrane region" description="Helical" evidence="2">
    <location>
        <begin position="303"/>
        <end position="322"/>
    </location>
</feature>
<protein>
    <submittedName>
        <fullName evidence="3">DUF805 domain-containing protein</fullName>
    </submittedName>
</protein>
<name>A0ABT8B1N2_9NEIS</name>
<sequence length="398" mass="42377">MSDHVQLSLSGLLLPGYQHATAVAALAQLLKVSEEKAQAMLAGQPTVIKKALPIAALPRYQQVLGEIGVEVLHAPVVQAPATAPLSLAPVAPLAPEPSHAPAASPVAAAPVPEVETITCPSCQFVQPKRTLCRECGADMPRMMAAAREPKPTARDNADGNPYRRQPGRTEEQQEETHTPAFFSFSFEGRLNRLRYIAYSTAFLFPLVLAAILGAVALGWVAIAAMVVLMLVFSLRYMALRLHDIGLSGKWLLLFPLSGMMLITGSPKAAMVVYAIIVLGSLALWVVPGNADTNDYGAPNEPNGPWVIAGAAVAILLTISSGVSSYTSSPFKTGVTPATTEESADEVTTDSTDSQEELARKMVDAAAEQNNLELSEADREAAVQEVLTRMRNAEEEAEE</sequence>
<reference evidence="3" key="1">
    <citation type="journal article" date="2014" name="Int. J. Syst. Evol. Microbiol.">
        <title>Complete genome of a new Firmicutes species belonging to the dominant human colonic microbiota ('Ruminococcus bicirculans') reveals two chromosomes and a selective capacity to utilize plant glucans.</title>
        <authorList>
            <consortium name="NISC Comparative Sequencing Program"/>
            <person name="Wegmann U."/>
            <person name="Louis P."/>
            <person name="Goesmann A."/>
            <person name="Henrissat B."/>
            <person name="Duncan S.H."/>
            <person name="Flint H.J."/>
        </authorList>
    </citation>
    <scope>NUCLEOTIDE SEQUENCE</scope>
    <source>
        <strain evidence="3">CECT 7703</strain>
    </source>
</reference>
<feature type="transmembrane region" description="Helical" evidence="2">
    <location>
        <begin position="250"/>
        <end position="283"/>
    </location>
</feature>
<reference evidence="3" key="2">
    <citation type="submission" date="2023-06" db="EMBL/GenBank/DDBJ databases">
        <authorList>
            <person name="Lucena T."/>
            <person name="Sun Q."/>
        </authorList>
    </citation>
    <scope>NUCLEOTIDE SEQUENCE</scope>
    <source>
        <strain evidence="3">CECT 7703</strain>
    </source>
</reference>
<dbReference type="PANTHER" id="PTHR34980:SF3">
    <property type="entry name" value="BLR8105 PROTEIN"/>
    <property type="match status" value="1"/>
</dbReference>
<keyword evidence="2" id="KW-1133">Transmembrane helix</keyword>
<dbReference type="Pfam" id="PF05656">
    <property type="entry name" value="DUF805"/>
    <property type="match status" value="1"/>
</dbReference>
<comment type="caution">
    <text evidence="3">The sequence shown here is derived from an EMBL/GenBank/DDBJ whole genome shotgun (WGS) entry which is preliminary data.</text>
</comment>
<keyword evidence="2" id="KW-0472">Membrane</keyword>
<feature type="region of interest" description="Disordered" evidence="1">
    <location>
        <begin position="145"/>
        <end position="176"/>
    </location>
</feature>
<organism evidence="3 4">
    <name type="scientific">Chitinimonas viridis</name>
    <dbReference type="NCBI Taxonomy" id="664880"/>
    <lineage>
        <taxon>Bacteria</taxon>
        <taxon>Pseudomonadati</taxon>
        <taxon>Pseudomonadota</taxon>
        <taxon>Betaproteobacteria</taxon>
        <taxon>Neisseriales</taxon>
        <taxon>Chitinibacteraceae</taxon>
        <taxon>Chitinimonas</taxon>
    </lineage>
</organism>
<dbReference type="EMBL" id="JAUFPU010000002">
    <property type="protein sequence ID" value="MDN3575630.1"/>
    <property type="molecule type" value="Genomic_DNA"/>
</dbReference>
<accession>A0ABT8B1N2</accession>
<gene>
    <name evidence="3" type="ORF">QWZ03_02445</name>
</gene>
<dbReference type="PANTHER" id="PTHR34980">
    <property type="entry name" value="INNER MEMBRANE PROTEIN-RELATED-RELATED"/>
    <property type="match status" value="1"/>
</dbReference>
<feature type="compositionally biased region" description="Basic and acidic residues" evidence="1">
    <location>
        <begin position="147"/>
        <end position="157"/>
    </location>
</feature>
<proteinExistence type="predicted"/>
<evidence type="ECO:0000256" key="2">
    <source>
        <dbReference type="SAM" id="Phobius"/>
    </source>
</evidence>
<dbReference type="RefSeq" id="WP_290331271.1">
    <property type="nucleotide sequence ID" value="NZ_JAUFPU010000002.1"/>
</dbReference>
<feature type="region of interest" description="Disordered" evidence="1">
    <location>
        <begin position="326"/>
        <end position="354"/>
    </location>
</feature>
<evidence type="ECO:0000256" key="1">
    <source>
        <dbReference type="SAM" id="MobiDB-lite"/>
    </source>
</evidence>
<keyword evidence="2" id="KW-0812">Transmembrane</keyword>
<dbReference type="InterPro" id="IPR008523">
    <property type="entry name" value="DUF805"/>
</dbReference>
<feature type="transmembrane region" description="Helical" evidence="2">
    <location>
        <begin position="219"/>
        <end position="238"/>
    </location>
</feature>
<evidence type="ECO:0000313" key="3">
    <source>
        <dbReference type="EMBL" id="MDN3575630.1"/>
    </source>
</evidence>
<dbReference type="Proteomes" id="UP001180081">
    <property type="component" value="Unassembled WGS sequence"/>
</dbReference>
<evidence type="ECO:0000313" key="4">
    <source>
        <dbReference type="Proteomes" id="UP001180081"/>
    </source>
</evidence>